<reference evidence="3" key="1">
    <citation type="submission" date="2017-04" db="EMBL/GenBank/DDBJ databases">
        <title>Function of individual gut microbiota members based on whole genome sequencing of pure cultures obtained from chicken caecum.</title>
        <authorList>
            <person name="Medvecky M."/>
            <person name="Cejkova D."/>
            <person name="Polansky O."/>
            <person name="Karasova D."/>
            <person name="Kubasova T."/>
            <person name="Cizek A."/>
            <person name="Rychlik I."/>
        </authorList>
    </citation>
    <scope>NUCLEOTIDE SEQUENCE [LARGE SCALE GENOMIC DNA]</scope>
    <source>
        <strain evidence="3">An43</strain>
    </source>
</reference>
<dbReference type="SUPFAM" id="SSF55298">
    <property type="entry name" value="YjgF-like"/>
    <property type="match status" value="2"/>
</dbReference>
<dbReference type="EMBL" id="NFII01000020">
    <property type="protein sequence ID" value="OUN99339.1"/>
    <property type="molecule type" value="Genomic_DNA"/>
</dbReference>
<dbReference type="InterPro" id="IPR006175">
    <property type="entry name" value="YjgF/YER057c/UK114"/>
</dbReference>
<name>A0A1Y3YVI9_9BACE</name>
<dbReference type="AlphaFoldDB" id="A0A1Y3YVI9"/>
<evidence type="ECO:0000259" key="1">
    <source>
        <dbReference type="Pfam" id="PF21168"/>
    </source>
</evidence>
<gene>
    <name evidence="2" type="ORF">B5F97_15955</name>
</gene>
<dbReference type="PANTHER" id="PTHR11803:SF59">
    <property type="entry name" value="ENDORIBONUCLEASE"/>
    <property type="match status" value="1"/>
</dbReference>
<evidence type="ECO:0000313" key="3">
    <source>
        <dbReference type="Proteomes" id="UP000195386"/>
    </source>
</evidence>
<dbReference type="CDD" id="cd06153">
    <property type="entry name" value="YjgF_YER057c_UK114_like_5"/>
    <property type="match status" value="1"/>
</dbReference>
<organism evidence="2 3">
    <name type="scientific">Bacteroides clarus</name>
    <dbReference type="NCBI Taxonomy" id="626929"/>
    <lineage>
        <taxon>Bacteria</taxon>
        <taxon>Pseudomonadati</taxon>
        <taxon>Bacteroidota</taxon>
        <taxon>Bacteroidia</taxon>
        <taxon>Bacteroidales</taxon>
        <taxon>Bacteroidaceae</taxon>
        <taxon>Bacteroides</taxon>
    </lineage>
</organism>
<dbReference type="Pfam" id="PF21168">
    <property type="entry name" value="FkbO_Hyg5-like_N"/>
    <property type="match status" value="1"/>
</dbReference>
<dbReference type="PANTHER" id="PTHR11803">
    <property type="entry name" value="2-IMINOBUTANOATE/2-IMINOPROPANOATE DEAMINASE RIDA"/>
    <property type="match status" value="1"/>
</dbReference>
<dbReference type="GO" id="GO:0005829">
    <property type="term" value="C:cytosol"/>
    <property type="evidence" value="ECO:0007669"/>
    <property type="project" value="TreeGrafter"/>
</dbReference>
<dbReference type="InterPro" id="IPR049368">
    <property type="entry name" value="FkbO_Hyg5-like_N"/>
</dbReference>
<comment type="caution">
    <text evidence="2">The sequence shown here is derived from an EMBL/GenBank/DDBJ whole genome shotgun (WGS) entry which is preliminary data.</text>
</comment>
<dbReference type="InterPro" id="IPR035959">
    <property type="entry name" value="RutC-like_sf"/>
</dbReference>
<dbReference type="Gene3D" id="3.30.1330.40">
    <property type="entry name" value="RutC-like"/>
    <property type="match status" value="2"/>
</dbReference>
<feature type="domain" description="Chorismatase FkbO/Hyg5-like N-terminal" evidence="1">
    <location>
        <begin position="115"/>
        <end position="216"/>
    </location>
</feature>
<protein>
    <submittedName>
        <fullName evidence="2">Endoribonuclease L-PSP</fullName>
    </submittedName>
</protein>
<dbReference type="Proteomes" id="UP000195386">
    <property type="component" value="Unassembled WGS sequence"/>
</dbReference>
<accession>A0A1Y3YVI9</accession>
<evidence type="ECO:0000313" key="2">
    <source>
        <dbReference type="EMBL" id="OUN99339.1"/>
    </source>
</evidence>
<sequence>MNYCDKIHYRIYTTGLAEFDSMVDDLLRCLPQGEAVLRLVFFGKPADNDEYVVYRGKLESKVKQFYGTGGEPAVSFVSQPVLNGGLAMEVHSYRVSEGDVVAYRKRNGYPYAILENMDGRFLFCGGFHGDVQNMDIQLQAIEAFRLAMEILDKEGFAIGNIIRQWNYIERITDFDGVDQHYQMFNNVRSNFYKSADWHTGYPAATGIGTDLGGVLVDMDAAVFHHPECFASAIDNKLQVAAHAYSDEVLEVAQERKSTPKFERAKSVTFNDRQLIYISGTAAIRGEKSMTGVDIERQFHITMENIEQLISGAQLNMLRVYLKHPSDYGVVVDLLKKAGLSIPISYLRADVCREELLIEIEGIASK</sequence>
<proteinExistence type="predicted"/>
<dbReference type="GO" id="GO:0019239">
    <property type="term" value="F:deaminase activity"/>
    <property type="evidence" value="ECO:0007669"/>
    <property type="project" value="TreeGrafter"/>
</dbReference>
<dbReference type="RefSeq" id="WP_087426859.1">
    <property type="nucleotide sequence ID" value="NZ_CATZGC010000016.1"/>
</dbReference>